<organism evidence="1 2">
    <name type="scientific">Actinoallomurus liliacearum</name>
    <dbReference type="NCBI Taxonomy" id="1080073"/>
    <lineage>
        <taxon>Bacteria</taxon>
        <taxon>Bacillati</taxon>
        <taxon>Actinomycetota</taxon>
        <taxon>Actinomycetes</taxon>
        <taxon>Streptosporangiales</taxon>
        <taxon>Thermomonosporaceae</taxon>
        <taxon>Actinoallomurus</taxon>
    </lineage>
</organism>
<accession>A0ABP8TLH1</accession>
<name>A0ABP8TLH1_9ACTN</name>
<evidence type="ECO:0000313" key="2">
    <source>
        <dbReference type="Proteomes" id="UP001500212"/>
    </source>
</evidence>
<gene>
    <name evidence="1" type="ORF">GCM10023195_47100</name>
</gene>
<dbReference type="Proteomes" id="UP001500212">
    <property type="component" value="Unassembled WGS sequence"/>
</dbReference>
<proteinExistence type="predicted"/>
<reference evidence="2" key="1">
    <citation type="journal article" date="2019" name="Int. J. Syst. Evol. Microbiol.">
        <title>The Global Catalogue of Microorganisms (GCM) 10K type strain sequencing project: providing services to taxonomists for standard genome sequencing and annotation.</title>
        <authorList>
            <consortium name="The Broad Institute Genomics Platform"/>
            <consortium name="The Broad Institute Genome Sequencing Center for Infectious Disease"/>
            <person name="Wu L."/>
            <person name="Ma J."/>
        </authorList>
    </citation>
    <scope>NUCLEOTIDE SEQUENCE [LARGE SCALE GENOMIC DNA]</scope>
    <source>
        <strain evidence="2">JCM 17938</strain>
    </source>
</reference>
<sequence length="240" mass="26299">MSETITSPAPSVPTPKDLIMSSRLRELVRLGMVSPLDRDAVLKVATTAQVVEIVDGGFDLMRYRRMRTVATHPESVEILTLERELGKGAGNAYVDIRRVATGVTHDQVKDVIENHDLGWGYLPLFRATGSHAKTLELLKDGVDGHQYVRVHEYAGSHENTLEVIAVTGPELYAPLAGDYIYLGANGVSHAEAMEVIVAARDKNINPALYLSYRGLHHANRPGDVALGHREALQEAVKHPL</sequence>
<comment type="caution">
    <text evidence="1">The sequence shown here is derived from an EMBL/GenBank/DDBJ whole genome shotgun (WGS) entry which is preliminary data.</text>
</comment>
<evidence type="ECO:0000313" key="1">
    <source>
        <dbReference type="EMBL" id="GAA4611155.1"/>
    </source>
</evidence>
<keyword evidence="2" id="KW-1185">Reference proteome</keyword>
<dbReference type="RefSeq" id="WP_345358224.1">
    <property type="nucleotide sequence ID" value="NZ_BAABHJ010000016.1"/>
</dbReference>
<protein>
    <submittedName>
        <fullName evidence="1">Uncharacterized protein</fullName>
    </submittedName>
</protein>
<dbReference type="EMBL" id="BAABHJ010000016">
    <property type="protein sequence ID" value="GAA4611155.1"/>
    <property type="molecule type" value="Genomic_DNA"/>
</dbReference>